<name>A0AAV4RQI0_9ARAC</name>
<organism evidence="1 2">
    <name type="scientific">Caerostris darwini</name>
    <dbReference type="NCBI Taxonomy" id="1538125"/>
    <lineage>
        <taxon>Eukaryota</taxon>
        <taxon>Metazoa</taxon>
        <taxon>Ecdysozoa</taxon>
        <taxon>Arthropoda</taxon>
        <taxon>Chelicerata</taxon>
        <taxon>Arachnida</taxon>
        <taxon>Araneae</taxon>
        <taxon>Araneomorphae</taxon>
        <taxon>Entelegynae</taxon>
        <taxon>Araneoidea</taxon>
        <taxon>Araneidae</taxon>
        <taxon>Caerostris</taxon>
    </lineage>
</organism>
<proteinExistence type="predicted"/>
<dbReference type="EMBL" id="BPLQ01006518">
    <property type="protein sequence ID" value="GIY23161.1"/>
    <property type="molecule type" value="Genomic_DNA"/>
</dbReference>
<reference evidence="1 2" key="1">
    <citation type="submission" date="2021-06" db="EMBL/GenBank/DDBJ databases">
        <title>Caerostris darwini draft genome.</title>
        <authorList>
            <person name="Kono N."/>
            <person name="Arakawa K."/>
        </authorList>
    </citation>
    <scope>NUCLEOTIDE SEQUENCE [LARGE SCALE GENOMIC DNA]</scope>
</reference>
<comment type="caution">
    <text evidence="1">The sequence shown here is derived from an EMBL/GenBank/DDBJ whole genome shotgun (WGS) entry which is preliminary data.</text>
</comment>
<evidence type="ECO:0000313" key="2">
    <source>
        <dbReference type="Proteomes" id="UP001054837"/>
    </source>
</evidence>
<dbReference type="Proteomes" id="UP001054837">
    <property type="component" value="Unassembled WGS sequence"/>
</dbReference>
<keyword evidence="2" id="KW-1185">Reference proteome</keyword>
<accession>A0AAV4RQI0</accession>
<sequence>MKNIPSKGISCQAGEGQYGNNFKSSLYRFHFLHLHIHFTCDTYETYPSKKPPFFVKEQMIYIMWGLTDVLPDYLLYWHWLARK</sequence>
<gene>
    <name evidence="1" type="ORF">CDAR_56011</name>
</gene>
<evidence type="ECO:0000313" key="1">
    <source>
        <dbReference type="EMBL" id="GIY23161.1"/>
    </source>
</evidence>
<protein>
    <submittedName>
        <fullName evidence="1">Uncharacterized protein</fullName>
    </submittedName>
</protein>
<dbReference type="AlphaFoldDB" id="A0AAV4RQI0"/>